<organism evidence="2 3">
    <name type="scientific">Candidatus Berkelbacteria bacterium RBG_13_40_8</name>
    <dbReference type="NCBI Taxonomy" id="1797467"/>
    <lineage>
        <taxon>Bacteria</taxon>
        <taxon>Candidatus Berkelbacteria</taxon>
    </lineage>
</organism>
<dbReference type="GO" id="GO:0003700">
    <property type="term" value="F:DNA-binding transcription factor activity"/>
    <property type="evidence" value="ECO:0007669"/>
    <property type="project" value="InterPro"/>
</dbReference>
<dbReference type="InterPro" id="IPR038116">
    <property type="entry name" value="TrpR-like_sf"/>
</dbReference>
<dbReference type="NCBIfam" id="TIGR02531">
    <property type="entry name" value="yecD_yerC"/>
    <property type="match status" value="1"/>
</dbReference>
<dbReference type="GO" id="GO:0043565">
    <property type="term" value="F:sequence-specific DNA binding"/>
    <property type="evidence" value="ECO:0007669"/>
    <property type="project" value="InterPro"/>
</dbReference>
<keyword evidence="1" id="KW-0175">Coiled coil</keyword>
<feature type="coiled-coil region" evidence="1">
    <location>
        <begin position="135"/>
        <end position="162"/>
    </location>
</feature>
<dbReference type="Pfam" id="PF01371">
    <property type="entry name" value="Trp_repressor"/>
    <property type="match status" value="1"/>
</dbReference>
<dbReference type="SUPFAM" id="SSF48295">
    <property type="entry name" value="TrpR-like"/>
    <property type="match status" value="1"/>
</dbReference>
<dbReference type="PANTHER" id="PTHR40080">
    <property type="entry name" value="LMO1763 PROTEIN"/>
    <property type="match status" value="1"/>
</dbReference>
<dbReference type="Gene3D" id="1.10.1270.10">
    <property type="entry name" value="TrpR-like"/>
    <property type="match status" value="1"/>
</dbReference>
<dbReference type="PANTHER" id="PTHR40080:SF1">
    <property type="entry name" value="TRPR-LIKE PROTEIN YERC_YECD"/>
    <property type="match status" value="1"/>
</dbReference>
<comment type="caution">
    <text evidence="2">The sequence shown here is derived from an EMBL/GenBank/DDBJ whole genome shotgun (WGS) entry which is preliminary data.</text>
</comment>
<dbReference type="InterPro" id="IPR010921">
    <property type="entry name" value="Trp_repressor/repl_initiator"/>
</dbReference>
<evidence type="ECO:0000313" key="3">
    <source>
        <dbReference type="Proteomes" id="UP000178764"/>
    </source>
</evidence>
<protein>
    <recommendedName>
        <fullName evidence="4">TrpR like protein, YerC/YecD</fullName>
    </recommendedName>
</protein>
<evidence type="ECO:0000313" key="2">
    <source>
        <dbReference type="EMBL" id="OGD57449.1"/>
    </source>
</evidence>
<dbReference type="EMBL" id="MEZT01000001">
    <property type="protein sequence ID" value="OGD57449.1"/>
    <property type="molecule type" value="Genomic_DNA"/>
</dbReference>
<dbReference type="InterPro" id="IPR013368">
    <property type="entry name" value="YecD_YerC"/>
</dbReference>
<accession>A0A1F5DQI2</accession>
<gene>
    <name evidence="2" type="ORF">A2V71_03465</name>
</gene>
<sequence length="173" mass="20223">MAKYTKRQHLKKEEETNLIIEFCNAVASLSSTEEAALFIKDILSKQETRMMAKRLKIAKLLIRGKSYIDIATELKVGQGTIARINLWLNQSGEGYRLALSRTKDVEMPQKPTFGVLRRRYPMYHWPEILLKEIIYSANKKQREKLENIINNLDSKSELYRELGRILRQNSHTL</sequence>
<evidence type="ECO:0000256" key="1">
    <source>
        <dbReference type="SAM" id="Coils"/>
    </source>
</evidence>
<dbReference type="AlphaFoldDB" id="A0A1F5DQI2"/>
<name>A0A1F5DQI2_9BACT</name>
<proteinExistence type="predicted"/>
<evidence type="ECO:0008006" key="4">
    <source>
        <dbReference type="Google" id="ProtNLM"/>
    </source>
</evidence>
<dbReference type="InterPro" id="IPR000831">
    <property type="entry name" value="Trp_repress"/>
</dbReference>
<dbReference type="Proteomes" id="UP000178764">
    <property type="component" value="Unassembled WGS sequence"/>
</dbReference>
<reference evidence="2 3" key="1">
    <citation type="journal article" date="2016" name="Nat. Commun.">
        <title>Thousands of microbial genomes shed light on interconnected biogeochemical processes in an aquifer system.</title>
        <authorList>
            <person name="Anantharaman K."/>
            <person name="Brown C.T."/>
            <person name="Hug L.A."/>
            <person name="Sharon I."/>
            <person name="Castelle C.J."/>
            <person name="Probst A.J."/>
            <person name="Thomas B.C."/>
            <person name="Singh A."/>
            <person name="Wilkins M.J."/>
            <person name="Karaoz U."/>
            <person name="Brodie E.L."/>
            <person name="Williams K.H."/>
            <person name="Hubbard S.S."/>
            <person name="Banfield J.F."/>
        </authorList>
    </citation>
    <scope>NUCLEOTIDE SEQUENCE [LARGE SCALE GENOMIC DNA]</scope>
</reference>